<reference evidence="2" key="1">
    <citation type="journal article" date="2019" name="Int. J. Syst. Evol. Microbiol.">
        <title>The Global Catalogue of Microorganisms (GCM) 10K type strain sequencing project: providing services to taxonomists for standard genome sequencing and annotation.</title>
        <authorList>
            <consortium name="The Broad Institute Genomics Platform"/>
            <consortium name="The Broad Institute Genome Sequencing Center for Infectious Disease"/>
            <person name="Wu L."/>
            <person name="Ma J."/>
        </authorList>
    </citation>
    <scope>NUCLEOTIDE SEQUENCE [LARGE SCALE GENOMIC DNA]</scope>
    <source>
        <strain evidence="2">JCM 18424</strain>
    </source>
</reference>
<evidence type="ECO:0000313" key="1">
    <source>
        <dbReference type="EMBL" id="GAA5095056.1"/>
    </source>
</evidence>
<gene>
    <name evidence="1" type="ORF">GCM10023338_04010</name>
</gene>
<dbReference type="Proteomes" id="UP001500631">
    <property type="component" value="Unassembled WGS sequence"/>
</dbReference>
<accession>A0ABP9MDG9</accession>
<protein>
    <submittedName>
        <fullName evidence="1">Uncharacterized protein</fullName>
    </submittedName>
</protein>
<dbReference type="RefSeq" id="WP_077926161.1">
    <property type="nucleotide sequence ID" value="NZ_BAABKE010000001.1"/>
</dbReference>
<comment type="caution">
    <text evidence="1">The sequence shown here is derived from an EMBL/GenBank/DDBJ whole genome shotgun (WGS) entry which is preliminary data.</text>
</comment>
<proteinExistence type="predicted"/>
<dbReference type="EMBL" id="BAABKE010000001">
    <property type="protein sequence ID" value="GAA5095056.1"/>
    <property type="molecule type" value="Genomic_DNA"/>
</dbReference>
<name>A0ABP9MDG9_9GAMM</name>
<keyword evidence="2" id="KW-1185">Reference proteome</keyword>
<evidence type="ECO:0000313" key="2">
    <source>
        <dbReference type="Proteomes" id="UP001500631"/>
    </source>
</evidence>
<sequence length="241" mass="28200">MLLQIHQSDNQIFESIVQKFKEKSYQELLTLPEREQLVIDALSEHTTIEVTQQFYEIDSAVHITISQFFWLSEINDPSLITGMHNISIPLPNSNDKLFYSGHCKTEFFYALPNNIITDDIFIRNDFAEEIILEQANWFGQTGLSDPEERMLPKYVRYEYGDLLVDEDGLKAHDLTFLGCYPLNSQLIKLLRLDTSSQPTQIYIWHYYDNHYAYAYHNANGILEYEIGNQYPLEQLQLAKQA</sequence>
<organism evidence="1 2">
    <name type="scientific">Wohlfahrtiimonas larvae</name>
    <dbReference type="NCBI Taxonomy" id="1157986"/>
    <lineage>
        <taxon>Bacteria</taxon>
        <taxon>Pseudomonadati</taxon>
        <taxon>Pseudomonadota</taxon>
        <taxon>Gammaproteobacteria</taxon>
        <taxon>Cardiobacteriales</taxon>
        <taxon>Ignatzschineriaceae</taxon>
        <taxon>Wohlfahrtiimonas</taxon>
    </lineage>
</organism>